<keyword evidence="2 3" id="KW-0378">Hydrolase</keyword>
<gene>
    <name evidence="5" type="ORF">G7Y29_08935</name>
</gene>
<evidence type="ECO:0000256" key="3">
    <source>
        <dbReference type="PROSITE-ProRule" id="PRU01106"/>
    </source>
</evidence>
<dbReference type="SUPFAM" id="SSF54637">
    <property type="entry name" value="Thioesterase/thiol ester dehydrase-isomerase"/>
    <property type="match status" value="2"/>
</dbReference>
<evidence type="ECO:0000259" key="4">
    <source>
        <dbReference type="PROSITE" id="PS51770"/>
    </source>
</evidence>
<evidence type="ECO:0000313" key="5">
    <source>
        <dbReference type="EMBL" id="QPK82961.1"/>
    </source>
</evidence>
<dbReference type="PANTHER" id="PTHR11049">
    <property type="entry name" value="ACYL COENZYME A THIOESTER HYDROLASE"/>
    <property type="match status" value="1"/>
</dbReference>
<reference evidence="5 6" key="1">
    <citation type="submission" date="2020-11" db="EMBL/GenBank/DDBJ databases">
        <title>Corynebacterium sp. MC1420.</title>
        <authorList>
            <person name="Zhou J."/>
        </authorList>
    </citation>
    <scope>NUCLEOTIDE SEQUENCE [LARGE SCALE GENOMIC DNA]</scope>
    <source>
        <strain evidence="5 6">MC1420</strain>
    </source>
</reference>
<dbReference type="AlphaFoldDB" id="A0A7T0KM75"/>
<dbReference type="InterPro" id="IPR040170">
    <property type="entry name" value="Cytosol_ACT"/>
</dbReference>
<accession>A0A7T0KM75</accession>
<dbReference type="InterPro" id="IPR006683">
    <property type="entry name" value="Thioestr_dom"/>
</dbReference>
<proteinExistence type="inferred from homology"/>
<dbReference type="PANTHER" id="PTHR11049:SF16">
    <property type="entry name" value="PROTEIN VDLD"/>
    <property type="match status" value="1"/>
</dbReference>
<dbReference type="PROSITE" id="PS51770">
    <property type="entry name" value="HOTDOG_ACOT"/>
    <property type="match status" value="2"/>
</dbReference>
<keyword evidence="6" id="KW-1185">Reference proteome</keyword>
<feature type="domain" description="HotDog ACOT-type" evidence="4">
    <location>
        <begin position="171"/>
        <end position="285"/>
    </location>
</feature>
<dbReference type="Proteomes" id="UP000594586">
    <property type="component" value="Chromosome"/>
</dbReference>
<dbReference type="Pfam" id="PF03061">
    <property type="entry name" value="4HBT"/>
    <property type="match status" value="2"/>
</dbReference>
<evidence type="ECO:0000313" key="6">
    <source>
        <dbReference type="Proteomes" id="UP000594586"/>
    </source>
</evidence>
<comment type="similarity">
    <text evidence="1">Belongs to the acyl coenzyme A hydrolase family.</text>
</comment>
<dbReference type="GO" id="GO:0005829">
    <property type="term" value="C:cytosol"/>
    <property type="evidence" value="ECO:0007669"/>
    <property type="project" value="TreeGrafter"/>
</dbReference>
<feature type="domain" description="HotDog ACOT-type" evidence="4">
    <location>
        <begin position="9"/>
        <end position="123"/>
    </location>
</feature>
<dbReference type="GO" id="GO:0006637">
    <property type="term" value="P:acyl-CoA metabolic process"/>
    <property type="evidence" value="ECO:0007669"/>
    <property type="project" value="TreeGrafter"/>
</dbReference>
<evidence type="ECO:0000256" key="2">
    <source>
        <dbReference type="ARBA" id="ARBA00022801"/>
    </source>
</evidence>
<dbReference type="GO" id="GO:0052816">
    <property type="term" value="F:long-chain fatty acyl-CoA hydrolase activity"/>
    <property type="evidence" value="ECO:0007669"/>
    <property type="project" value="TreeGrafter"/>
</dbReference>
<name>A0A7T0KM75_9CORY</name>
<protein>
    <submittedName>
        <fullName evidence="5">Acyl-CoA thioesterase</fullName>
    </submittedName>
</protein>
<organism evidence="5 6">
    <name type="scientific">Corynebacterium qintianiae</name>
    <dbReference type="NCBI Taxonomy" id="2709392"/>
    <lineage>
        <taxon>Bacteria</taxon>
        <taxon>Bacillati</taxon>
        <taxon>Actinomycetota</taxon>
        <taxon>Actinomycetes</taxon>
        <taxon>Mycobacteriales</taxon>
        <taxon>Corynebacteriaceae</taxon>
        <taxon>Corynebacterium</taxon>
    </lineage>
</organism>
<dbReference type="KEGG" id="cqn:G7Y29_08935"/>
<evidence type="ECO:0000256" key="1">
    <source>
        <dbReference type="ARBA" id="ARBA00010458"/>
    </source>
</evidence>
<dbReference type="InterPro" id="IPR029069">
    <property type="entry name" value="HotDog_dom_sf"/>
</dbReference>
<dbReference type="EMBL" id="CP064955">
    <property type="protein sequence ID" value="QPK82961.1"/>
    <property type="molecule type" value="Genomic_DNA"/>
</dbReference>
<dbReference type="RefSeq" id="WP_165002240.1">
    <property type="nucleotide sequence ID" value="NZ_CP064955.1"/>
</dbReference>
<dbReference type="InterPro" id="IPR033120">
    <property type="entry name" value="HOTDOG_ACOT"/>
</dbReference>
<dbReference type="Gene3D" id="3.10.129.10">
    <property type="entry name" value="Hotdog Thioesterase"/>
    <property type="match status" value="2"/>
</dbReference>
<sequence length="334" mass="36845">MASPVEQTKSPLVTLRFMAAPNDVLMAGAQGVSGGRVLEWIDKAAYACAVQWSGTYCVTAYVGHIHFTRPIPSGHLVEVRSRVAMTGRTSMHIVNEVLSADPREGVFTRACDCLVIFVAKDPETGQTTPVPAFRPSTEEEERVRHAAMSRIELRQAIEAEMSTQTYTDDSTAPRVIHRFLAKPTDINWGGKVHGGSAMEWIDEAGVACTMEWSGERTVAVYAGGIRFRKPISIGDLVEVDARLTRTDARSMHLVIQVRSGNPRGGREALTPAIHATFTYVGIDLDGQPLAARQFVPSTDEDKRLWEHTQTLKDLRQEYTPIPLVRPADARQLHS</sequence>
<dbReference type="CDD" id="cd03442">
    <property type="entry name" value="BFIT_BACH"/>
    <property type="match status" value="2"/>
</dbReference>